<sequence length="109" mass="11774">MTKKSLAKYLAVITVAALSFAALPAFAIRASEYGVAAYTFGRTVSVQDISEDGNSVYALYKRAGIKTVYTLYNSSGVGTTVSKTDATTINALKACVDDWFTDTCSKWKY</sequence>
<protein>
    <submittedName>
        <fullName evidence="2">Spermidine/putrescine-binding protein</fullName>
    </submittedName>
</protein>
<dbReference type="Proteomes" id="UP001266099">
    <property type="component" value="Unassembled WGS sequence"/>
</dbReference>
<evidence type="ECO:0000313" key="3">
    <source>
        <dbReference type="Proteomes" id="UP001266099"/>
    </source>
</evidence>
<comment type="caution">
    <text evidence="2">The sequence shown here is derived from an EMBL/GenBank/DDBJ whole genome shotgun (WGS) entry which is preliminary data.</text>
</comment>
<dbReference type="RefSeq" id="WP_309956225.1">
    <property type="nucleotide sequence ID" value="NZ_CP136414.1"/>
</dbReference>
<evidence type="ECO:0000313" key="2">
    <source>
        <dbReference type="EMBL" id="MDR6939508.1"/>
    </source>
</evidence>
<organism evidence="2 3">
    <name type="scientific">Arcanobacterium hippocoleae</name>
    <dbReference type="NCBI Taxonomy" id="149017"/>
    <lineage>
        <taxon>Bacteria</taxon>
        <taxon>Bacillati</taxon>
        <taxon>Actinomycetota</taxon>
        <taxon>Actinomycetes</taxon>
        <taxon>Actinomycetales</taxon>
        <taxon>Actinomycetaceae</taxon>
        <taxon>Arcanobacterium</taxon>
    </lineage>
</organism>
<feature type="chain" id="PRO_5045331302" evidence="1">
    <location>
        <begin position="28"/>
        <end position="109"/>
    </location>
</feature>
<gene>
    <name evidence="2" type="ORF">J2S36_001051</name>
</gene>
<dbReference type="EMBL" id="JAVDUJ010000001">
    <property type="protein sequence ID" value="MDR6939508.1"/>
    <property type="molecule type" value="Genomic_DNA"/>
</dbReference>
<evidence type="ECO:0000256" key="1">
    <source>
        <dbReference type="SAM" id="SignalP"/>
    </source>
</evidence>
<proteinExistence type="predicted"/>
<accession>A0ABU1T2E4</accession>
<name>A0ABU1T2E4_9ACTO</name>
<reference evidence="2 3" key="1">
    <citation type="submission" date="2023-07" db="EMBL/GenBank/DDBJ databases">
        <title>Sequencing the genomes of 1000 actinobacteria strains.</title>
        <authorList>
            <person name="Klenk H.-P."/>
        </authorList>
    </citation>
    <scope>NUCLEOTIDE SEQUENCE [LARGE SCALE GENOMIC DNA]</scope>
    <source>
        <strain evidence="2 3">DSM 15539</strain>
    </source>
</reference>
<keyword evidence="3" id="KW-1185">Reference proteome</keyword>
<feature type="signal peptide" evidence="1">
    <location>
        <begin position="1"/>
        <end position="27"/>
    </location>
</feature>
<keyword evidence="1" id="KW-0732">Signal</keyword>